<sequence>MRIDDIDALLATVQFSSLNQAAEYLGITQSAITRRLQRLEQELNVTLLERQTRR</sequence>
<keyword evidence="3" id="KW-0804">Transcription</keyword>
<evidence type="ECO:0000256" key="1">
    <source>
        <dbReference type="ARBA" id="ARBA00009437"/>
    </source>
</evidence>
<dbReference type="SUPFAM" id="SSF46785">
    <property type="entry name" value="Winged helix' DNA-binding domain"/>
    <property type="match status" value="1"/>
</dbReference>
<dbReference type="InterPro" id="IPR000847">
    <property type="entry name" value="LysR_HTH_N"/>
</dbReference>
<dbReference type="PANTHER" id="PTHR30126">
    <property type="entry name" value="HTH-TYPE TRANSCRIPTIONAL REGULATOR"/>
    <property type="match status" value="1"/>
</dbReference>
<comment type="similarity">
    <text evidence="1">Belongs to the LysR transcriptional regulatory family.</text>
</comment>
<dbReference type="PRINTS" id="PR00039">
    <property type="entry name" value="HTHLYSR"/>
</dbReference>
<evidence type="ECO:0000313" key="5">
    <source>
        <dbReference type="EMBL" id="SQC36550.1"/>
    </source>
</evidence>
<dbReference type="AlphaFoldDB" id="A0A2X3GN09"/>
<reference evidence="5 6" key="1">
    <citation type="submission" date="2018-06" db="EMBL/GenBank/DDBJ databases">
        <authorList>
            <consortium name="Pathogen Informatics"/>
            <person name="Doyle S."/>
        </authorList>
    </citation>
    <scope>NUCLEOTIDE SEQUENCE [LARGE SCALE GENOMIC DNA]</scope>
    <source>
        <strain evidence="5 6">NCTC13465</strain>
    </source>
</reference>
<dbReference type="EMBL" id="UAWQ01000002">
    <property type="protein sequence ID" value="SQC36550.1"/>
    <property type="molecule type" value="Genomic_DNA"/>
</dbReference>
<name>A0A2X3GN09_KLEPN</name>
<evidence type="ECO:0000256" key="2">
    <source>
        <dbReference type="ARBA" id="ARBA00023015"/>
    </source>
</evidence>
<dbReference type="InterPro" id="IPR036388">
    <property type="entry name" value="WH-like_DNA-bd_sf"/>
</dbReference>
<evidence type="ECO:0000259" key="4">
    <source>
        <dbReference type="PROSITE" id="PS50931"/>
    </source>
</evidence>
<evidence type="ECO:0000313" key="6">
    <source>
        <dbReference type="Proteomes" id="UP000251721"/>
    </source>
</evidence>
<dbReference type="InterPro" id="IPR036390">
    <property type="entry name" value="WH_DNA-bd_sf"/>
</dbReference>
<dbReference type="GO" id="GO:0000976">
    <property type="term" value="F:transcription cis-regulatory region binding"/>
    <property type="evidence" value="ECO:0007669"/>
    <property type="project" value="TreeGrafter"/>
</dbReference>
<dbReference type="PANTHER" id="PTHR30126:SF39">
    <property type="entry name" value="HTH-TYPE TRANSCRIPTIONAL REGULATOR CYSL"/>
    <property type="match status" value="1"/>
</dbReference>
<dbReference type="GO" id="GO:0003700">
    <property type="term" value="F:DNA-binding transcription factor activity"/>
    <property type="evidence" value="ECO:0007669"/>
    <property type="project" value="InterPro"/>
</dbReference>
<dbReference type="Gene3D" id="1.10.10.10">
    <property type="entry name" value="Winged helix-like DNA-binding domain superfamily/Winged helix DNA-binding domain"/>
    <property type="match status" value="1"/>
</dbReference>
<dbReference type="PROSITE" id="PS50931">
    <property type="entry name" value="HTH_LYSR"/>
    <property type="match status" value="1"/>
</dbReference>
<dbReference type="Pfam" id="PF00126">
    <property type="entry name" value="HTH_1"/>
    <property type="match status" value="1"/>
</dbReference>
<accession>A0A2X3GN09</accession>
<organism evidence="5 6">
    <name type="scientific">Klebsiella pneumoniae</name>
    <dbReference type="NCBI Taxonomy" id="573"/>
    <lineage>
        <taxon>Bacteria</taxon>
        <taxon>Pseudomonadati</taxon>
        <taxon>Pseudomonadota</taxon>
        <taxon>Gammaproteobacteria</taxon>
        <taxon>Enterobacterales</taxon>
        <taxon>Enterobacteriaceae</taxon>
        <taxon>Klebsiella/Raoultella group</taxon>
        <taxon>Klebsiella</taxon>
        <taxon>Klebsiella pneumoniae complex</taxon>
    </lineage>
</organism>
<protein>
    <submittedName>
        <fullName evidence="5">LysR family transcriptional regulator</fullName>
    </submittedName>
</protein>
<proteinExistence type="inferred from homology"/>
<evidence type="ECO:0000256" key="3">
    <source>
        <dbReference type="ARBA" id="ARBA00023163"/>
    </source>
</evidence>
<dbReference type="Proteomes" id="UP000251721">
    <property type="component" value="Unassembled WGS sequence"/>
</dbReference>
<feature type="domain" description="HTH lysR-type" evidence="4">
    <location>
        <begin position="1"/>
        <end position="54"/>
    </location>
</feature>
<gene>
    <name evidence="5" type="primary">gltC_1</name>
    <name evidence="5" type="ORF">NCTC13465_00195</name>
</gene>
<keyword evidence="2" id="KW-0805">Transcription regulation</keyword>